<dbReference type="InterPro" id="IPR017117">
    <property type="entry name" value="Nob1_euk"/>
</dbReference>
<keyword evidence="3 7" id="KW-0479">Metal-binding</keyword>
<evidence type="ECO:0000256" key="1">
    <source>
        <dbReference type="ARBA" id="ARBA00005858"/>
    </source>
</evidence>
<feature type="region of interest" description="Disordered" evidence="9">
    <location>
        <begin position="202"/>
        <end position="228"/>
    </location>
</feature>
<keyword evidence="5 7" id="KW-0862">Zinc</keyword>
<accession>A0A9W8YMT2</accession>
<keyword evidence="2" id="KW-0540">Nuclease</keyword>
<dbReference type="GO" id="GO:0005737">
    <property type="term" value="C:cytoplasm"/>
    <property type="evidence" value="ECO:0007669"/>
    <property type="project" value="UniProtKB-ARBA"/>
</dbReference>
<feature type="binding site" evidence="8">
    <location>
        <position position="338"/>
    </location>
    <ligand>
        <name>Zn(2+)</name>
        <dbReference type="ChEBI" id="CHEBI:29105"/>
    </ligand>
</feature>
<dbReference type="InterPro" id="IPR033411">
    <property type="entry name" value="Ribonuclease_PIN"/>
</dbReference>
<dbReference type="Pfam" id="PF08772">
    <property type="entry name" value="Zn_ribbon_NOB1"/>
    <property type="match status" value="1"/>
</dbReference>
<comment type="similarity">
    <text evidence="1 7">Belongs to the NOB1 family.</text>
</comment>
<feature type="binding site" evidence="8">
    <location>
        <position position="341"/>
    </location>
    <ligand>
        <name>Zn(2+)</name>
        <dbReference type="ChEBI" id="CHEBI:29105"/>
    </ligand>
</feature>
<dbReference type="PIRSF" id="PIRSF037125">
    <property type="entry name" value="D-site_20S_pre-rRNA_nuclease"/>
    <property type="match status" value="1"/>
</dbReference>
<dbReference type="OrthoDB" id="446759at2759"/>
<evidence type="ECO:0000259" key="10">
    <source>
        <dbReference type="Pfam" id="PF08772"/>
    </source>
</evidence>
<feature type="region of interest" description="Disordered" evidence="9">
    <location>
        <begin position="1"/>
        <end position="26"/>
    </location>
</feature>
<feature type="domain" description="Nin one binding (NOB1) Zn-ribbon-like" evidence="10">
    <location>
        <begin position="328"/>
        <end position="399"/>
    </location>
</feature>
<gene>
    <name evidence="12" type="primary">nob1</name>
    <name evidence="12" type="ORF">N0V93_005998</name>
</gene>
<evidence type="ECO:0000256" key="6">
    <source>
        <dbReference type="ARBA" id="ARBA00023242"/>
    </source>
</evidence>
<evidence type="ECO:0000259" key="11">
    <source>
        <dbReference type="Pfam" id="PF17146"/>
    </source>
</evidence>
<evidence type="ECO:0000256" key="3">
    <source>
        <dbReference type="ARBA" id="ARBA00022723"/>
    </source>
</evidence>
<protein>
    <recommendedName>
        <fullName evidence="7">20S-pre-rRNA D-site endonuclease NOB1</fullName>
    </recommendedName>
</protein>
<dbReference type="GO" id="GO:0004521">
    <property type="term" value="F:RNA endonuclease activity"/>
    <property type="evidence" value="ECO:0007669"/>
    <property type="project" value="UniProtKB-UniRule"/>
</dbReference>
<feature type="compositionally biased region" description="Polar residues" evidence="9">
    <location>
        <begin position="205"/>
        <end position="221"/>
    </location>
</feature>
<dbReference type="InterPro" id="IPR014881">
    <property type="entry name" value="NOB1_Zn-bd"/>
</dbReference>
<evidence type="ECO:0000256" key="2">
    <source>
        <dbReference type="ARBA" id="ARBA00022722"/>
    </source>
</evidence>
<sequence length="479" mass="51802">MASESAPAPVAAPPPQSSAVSSPVLKAQQQKRIHSLVVDTGPLIKNEPALSTLLSQAEQLYTIPSVLTEIKDAATRSRVQTTLLPFLTLRNPRPESIRFVTDFSRRTGDLEVMSKPDIHLLALTYELELERNGGDWRIRKDPGQKGLNGKPPSATTSKDGDVPALGEATKQEGEAHIEVDQASSPLEATDTNLDPSLPVEEVVNTEPSASTSVEASALSETVDQDDGNVEAKLDNLHLGEPSSEELRQEIDGTGLPADQGSDEDDSDGWITPSNLKAHQAKDAAVSGPKEAAIQETLQAALLTSDFAMQNVALRINLNLVSPSGLSRIRQLKTWVLRCYGCFAVSRKMDRQFCPKCGQATLTRVSCSTDASGATRLHLKKNFVYNKRGNVYSVPKPTHGSANGKLANVVGGGKGHWGAGLILAEDQKEYTRKADEDRRARQRDLMDEDYLPNLVTGERTGGHGRIRVGAGRNVNAKKRR</sequence>
<feature type="region of interest" description="Disordered" evidence="9">
    <location>
        <begin position="135"/>
        <end position="164"/>
    </location>
</feature>
<evidence type="ECO:0000256" key="9">
    <source>
        <dbReference type="SAM" id="MobiDB-lite"/>
    </source>
</evidence>
<dbReference type="EMBL" id="JAPEVB010000004">
    <property type="protein sequence ID" value="KAJ4388540.1"/>
    <property type="molecule type" value="Genomic_DNA"/>
</dbReference>
<dbReference type="PANTHER" id="PTHR12814">
    <property type="entry name" value="RNA-BINDING PROTEIN NOB1"/>
    <property type="match status" value="1"/>
</dbReference>
<dbReference type="GO" id="GO:0030688">
    <property type="term" value="C:preribosome, small subunit precursor"/>
    <property type="evidence" value="ECO:0007669"/>
    <property type="project" value="TreeGrafter"/>
</dbReference>
<evidence type="ECO:0000256" key="7">
    <source>
        <dbReference type="PIRNR" id="PIRNR037125"/>
    </source>
</evidence>
<reference evidence="12" key="1">
    <citation type="submission" date="2022-10" db="EMBL/GenBank/DDBJ databases">
        <title>Tapping the CABI collections for fungal endophytes: first genome assemblies for Collariella, Neodidymelliopsis, Ascochyta clinopodiicola, Didymella pomorum, Didymosphaeria variabile, Neocosmospora piperis and Neocucurbitaria cava.</title>
        <authorList>
            <person name="Hill R."/>
        </authorList>
    </citation>
    <scope>NUCLEOTIDE SEQUENCE</scope>
    <source>
        <strain evidence="12">IMI 355082</strain>
    </source>
</reference>
<dbReference type="Gene3D" id="3.40.50.1010">
    <property type="entry name" value="5'-nuclease"/>
    <property type="match status" value="1"/>
</dbReference>
<dbReference type="AlphaFoldDB" id="A0A9W8YMT2"/>
<keyword evidence="4" id="KW-0378">Hydrolase</keyword>
<feature type="region of interest" description="Disordered" evidence="9">
    <location>
        <begin position="452"/>
        <end position="479"/>
    </location>
</feature>
<evidence type="ECO:0000313" key="13">
    <source>
        <dbReference type="Proteomes" id="UP001140453"/>
    </source>
</evidence>
<feature type="binding site" evidence="8">
    <location>
        <position position="353"/>
    </location>
    <ligand>
        <name>Zn(2+)</name>
        <dbReference type="ChEBI" id="CHEBI:29105"/>
    </ligand>
</feature>
<dbReference type="InterPro" id="IPR036283">
    <property type="entry name" value="NOB1_Zf-like_sf"/>
</dbReference>
<evidence type="ECO:0000256" key="5">
    <source>
        <dbReference type="ARBA" id="ARBA00022833"/>
    </source>
</evidence>
<feature type="region of interest" description="Disordered" evidence="9">
    <location>
        <begin position="252"/>
        <end position="273"/>
    </location>
</feature>
<dbReference type="GO" id="GO:0030490">
    <property type="term" value="P:maturation of SSU-rRNA"/>
    <property type="evidence" value="ECO:0007669"/>
    <property type="project" value="TreeGrafter"/>
</dbReference>
<dbReference type="Pfam" id="PF17146">
    <property type="entry name" value="PIN_6"/>
    <property type="match status" value="1"/>
</dbReference>
<evidence type="ECO:0000256" key="8">
    <source>
        <dbReference type="PIRSR" id="PIRSR037125-1"/>
    </source>
</evidence>
<dbReference type="GO" id="GO:0046872">
    <property type="term" value="F:metal ion binding"/>
    <property type="evidence" value="ECO:0007669"/>
    <property type="project" value="UniProtKB-UniRule"/>
</dbReference>
<feature type="binding site" evidence="8">
    <location>
        <position position="356"/>
    </location>
    <ligand>
        <name>Zn(2+)</name>
        <dbReference type="ChEBI" id="CHEBI:29105"/>
    </ligand>
</feature>
<dbReference type="Gene3D" id="6.20.210.10">
    <property type="entry name" value="Nin one binding (NOB1), Zn-ribbon-like"/>
    <property type="match status" value="1"/>
</dbReference>
<dbReference type="InterPro" id="IPR039907">
    <property type="entry name" value="NOB1"/>
</dbReference>
<dbReference type="PANTHER" id="PTHR12814:SF2">
    <property type="entry name" value="RNA-BINDING PROTEIN NOB1"/>
    <property type="match status" value="1"/>
</dbReference>
<dbReference type="GO" id="GO:0016787">
    <property type="term" value="F:hydrolase activity"/>
    <property type="evidence" value="ECO:0007669"/>
    <property type="project" value="UniProtKB-KW"/>
</dbReference>
<name>A0A9W8YMT2_9PEZI</name>
<proteinExistence type="inferred from homology"/>
<dbReference type="FunFam" id="3.40.50.1010:FF:000020">
    <property type="entry name" value="20S-pre-rRNA D-site endonuclease NOB1"/>
    <property type="match status" value="1"/>
</dbReference>
<keyword evidence="6 7" id="KW-0539">Nucleus</keyword>
<evidence type="ECO:0000313" key="12">
    <source>
        <dbReference type="EMBL" id="KAJ4388540.1"/>
    </source>
</evidence>
<keyword evidence="13" id="KW-1185">Reference proteome</keyword>
<feature type="domain" description="Ribonuclease PIN" evidence="11">
    <location>
        <begin position="36"/>
        <end position="127"/>
    </location>
</feature>
<dbReference type="GO" id="GO:0005730">
    <property type="term" value="C:nucleolus"/>
    <property type="evidence" value="ECO:0007669"/>
    <property type="project" value="UniProtKB-SubCell"/>
</dbReference>
<comment type="subcellular location">
    <subcellularLocation>
        <location evidence="7">Nucleus</location>
        <location evidence="7">Nucleolus</location>
    </subcellularLocation>
</comment>
<organism evidence="12 13">
    <name type="scientific">Gnomoniopsis smithogilvyi</name>
    <dbReference type="NCBI Taxonomy" id="1191159"/>
    <lineage>
        <taxon>Eukaryota</taxon>
        <taxon>Fungi</taxon>
        <taxon>Dikarya</taxon>
        <taxon>Ascomycota</taxon>
        <taxon>Pezizomycotina</taxon>
        <taxon>Sordariomycetes</taxon>
        <taxon>Sordariomycetidae</taxon>
        <taxon>Diaporthales</taxon>
        <taxon>Gnomoniaceae</taxon>
        <taxon>Gnomoniopsis</taxon>
    </lineage>
</organism>
<evidence type="ECO:0000256" key="4">
    <source>
        <dbReference type="ARBA" id="ARBA00022801"/>
    </source>
</evidence>
<comment type="function">
    <text evidence="7">Required for the synthesis of 40S ribosome subunits. Has a role in processing 20S pre-rRNA into the mature 18S rRNA, where it is required for cleavage at the 3' end of the mature 18S rRNA (D-site). Accompanies the 20S pre-rRNA from the nucleus to the cytoplasm.</text>
</comment>
<dbReference type="CDD" id="cd09876">
    <property type="entry name" value="PIN_Nob1-like"/>
    <property type="match status" value="1"/>
</dbReference>
<dbReference type="Proteomes" id="UP001140453">
    <property type="component" value="Unassembled WGS sequence"/>
</dbReference>
<dbReference type="SUPFAM" id="SSF144206">
    <property type="entry name" value="NOB1 zinc finger-like"/>
    <property type="match status" value="1"/>
</dbReference>
<keyword evidence="12" id="KW-0255">Endonuclease</keyword>
<comment type="caution">
    <text evidence="12">The sequence shown here is derived from an EMBL/GenBank/DDBJ whole genome shotgun (WGS) entry which is preliminary data.</text>
</comment>